<accession>A0ABT9N1T2</accession>
<evidence type="ECO:0008006" key="3">
    <source>
        <dbReference type="Google" id="ProtNLM"/>
    </source>
</evidence>
<reference evidence="1 2" key="1">
    <citation type="submission" date="2023-07" db="EMBL/GenBank/DDBJ databases">
        <title>Sequencing the genomes of 1000 actinobacteria strains.</title>
        <authorList>
            <person name="Klenk H.-P."/>
        </authorList>
    </citation>
    <scope>NUCLEOTIDE SEQUENCE [LARGE SCALE GENOMIC DNA]</scope>
    <source>
        <strain evidence="1 2">DSM 44710</strain>
    </source>
</reference>
<name>A0ABT9N1T2_9ACTN</name>
<gene>
    <name evidence="1" type="ORF">J2S43_006165</name>
</gene>
<dbReference type="Pfam" id="PF12006">
    <property type="entry name" value="DUF3500"/>
    <property type="match status" value="1"/>
</dbReference>
<dbReference type="PANTHER" id="PTHR37489:SF1">
    <property type="entry name" value="DUF3500 DOMAIN-CONTAINING PROTEIN"/>
    <property type="match status" value="1"/>
</dbReference>
<evidence type="ECO:0000313" key="2">
    <source>
        <dbReference type="Proteomes" id="UP001240984"/>
    </source>
</evidence>
<proteinExistence type="predicted"/>
<evidence type="ECO:0000313" key="1">
    <source>
        <dbReference type="EMBL" id="MDP9797653.1"/>
    </source>
</evidence>
<dbReference type="PANTHER" id="PTHR37489">
    <property type="entry name" value="DUF3500 DOMAIN-CONTAINING PROTEIN"/>
    <property type="match status" value="1"/>
</dbReference>
<dbReference type="Proteomes" id="UP001240984">
    <property type="component" value="Unassembled WGS sequence"/>
</dbReference>
<protein>
    <recommendedName>
        <fullName evidence="3">DUF3500 domain-containing protein</fullName>
    </recommendedName>
</protein>
<dbReference type="InterPro" id="IPR021889">
    <property type="entry name" value="DUF3500"/>
</dbReference>
<organism evidence="1 2">
    <name type="scientific">Catenuloplanes nepalensis</name>
    <dbReference type="NCBI Taxonomy" id="587533"/>
    <lineage>
        <taxon>Bacteria</taxon>
        <taxon>Bacillati</taxon>
        <taxon>Actinomycetota</taxon>
        <taxon>Actinomycetes</taxon>
        <taxon>Micromonosporales</taxon>
        <taxon>Micromonosporaceae</taxon>
        <taxon>Catenuloplanes</taxon>
    </lineage>
</organism>
<keyword evidence="2" id="KW-1185">Reference proteome</keyword>
<dbReference type="EMBL" id="JAUSRA010000001">
    <property type="protein sequence ID" value="MDP9797653.1"/>
    <property type="molecule type" value="Genomic_DNA"/>
</dbReference>
<dbReference type="RefSeq" id="WP_306835036.1">
    <property type="nucleotide sequence ID" value="NZ_JAUSRA010000001.1"/>
</dbReference>
<sequence length="370" mass="40360">MNDTATRMVDAATAWLAALDDAQRGAAQLPWHSPDRRRWFYTPTDHGGLPLSQMSSVQQQAAMRLLATGLSEPGYVTASTIIGLENVLDRTEGWSVTAGRPRGRDPQLYWLRVFGTPARTGPWSWRFGGHHVSVHHLVLDGEVRSSTPSFLGADPASSPLLGGHLLRPLGAAEDLARQLLSSLDPGQLAHAVISPVAPVDIVGGNRPTIAHDDRVIPLPDVFNNLTDPDLRRQTADSHARAVDHAGFRAEHDDAVSLTTLPKGIPAASLTPPQQRTLRSLLDVFVGRAPTEVAAREAAKYAGTLLDDIHFAWAGDTRPGTPHYYRLQGPTLLAEYDNTQRDANHVHTVWRTPTNDFGDDILAHHLTEFHS</sequence>
<comment type="caution">
    <text evidence="1">The sequence shown here is derived from an EMBL/GenBank/DDBJ whole genome shotgun (WGS) entry which is preliminary data.</text>
</comment>